<evidence type="ECO:0000313" key="1">
    <source>
        <dbReference type="EMBL" id="QKF84566.1"/>
    </source>
</evidence>
<dbReference type="RefSeq" id="WP_018713765.1">
    <property type="nucleotide sequence ID" value="NZ_CP053832.1"/>
</dbReference>
<name>A0AAE7JPP6_9BACT</name>
<protein>
    <submittedName>
        <fullName evidence="1">Phage terminase, small subunit</fullName>
    </submittedName>
</protein>
<dbReference type="EMBL" id="CP053832">
    <property type="protein sequence ID" value="QKF84566.1"/>
    <property type="molecule type" value="Genomic_DNA"/>
</dbReference>
<dbReference type="AlphaFoldDB" id="A0AAE7JPP6"/>
<reference evidence="1 2" key="1">
    <citation type="submission" date="2020-05" db="EMBL/GenBank/DDBJ databases">
        <title>Complete genome sequencing of Campylobacter and Arcobacter type strains.</title>
        <authorList>
            <person name="Miller W.G."/>
            <person name="Yee E."/>
        </authorList>
    </citation>
    <scope>NUCLEOTIDE SEQUENCE [LARGE SCALE GENOMIC DNA]</scope>
    <source>
        <strain evidence="1 2">LMG 6451</strain>
    </source>
</reference>
<sequence>MQDKKMISNEEAMRLLSIQTKSAMSKLAKKENLNRVKKWREVFYYKDEVIKLKKYRETNPHKKSSSKQALEKEIAHNKLKNENVLSLEIKDNKLKFASSTLSGSINTQLKELITIFKTLGLYLDIDTPVLKAYIKDAYFLDRIRQSFDSDGITTEDEKGKEWLSAKFDGYLKLSELQLKREKALGIGAGNRKGIDATPPIEADEMDGLIDE</sequence>
<proteinExistence type="predicted"/>
<accession>A0AAE7JPP6</accession>
<gene>
    <name evidence="1" type="ORF">CURT_1089</name>
</gene>
<dbReference type="Proteomes" id="UP000509722">
    <property type="component" value="Chromosome"/>
</dbReference>
<dbReference type="GeneID" id="77175995"/>
<evidence type="ECO:0000313" key="2">
    <source>
        <dbReference type="Proteomes" id="UP000509722"/>
    </source>
</evidence>
<organism evidence="1 2">
    <name type="scientific">Campylobacter ureolyticus</name>
    <dbReference type="NCBI Taxonomy" id="827"/>
    <lineage>
        <taxon>Bacteria</taxon>
        <taxon>Pseudomonadati</taxon>
        <taxon>Campylobacterota</taxon>
        <taxon>Epsilonproteobacteria</taxon>
        <taxon>Campylobacterales</taxon>
        <taxon>Campylobacteraceae</taxon>
        <taxon>Campylobacter</taxon>
    </lineage>
</organism>